<accession>A0A9Q1GVP8</accession>
<dbReference type="PANTHER" id="PTHR33078">
    <property type="entry name" value="PROTEIN YCF2-RELATED"/>
    <property type="match status" value="1"/>
</dbReference>
<evidence type="ECO:0000256" key="8">
    <source>
        <dbReference type="ARBA" id="ARBA00022840"/>
    </source>
</evidence>
<dbReference type="AlphaFoldDB" id="A0A9Q1GVP8"/>
<dbReference type="PANTHER" id="PTHR33078:SF92">
    <property type="entry name" value="PROTEIN YCF2"/>
    <property type="match status" value="1"/>
</dbReference>
<dbReference type="OrthoDB" id="1678865at2759"/>
<name>A0A9Q1GVP8_9CARY</name>
<evidence type="ECO:0000256" key="3">
    <source>
        <dbReference type="ARBA" id="ARBA00009361"/>
    </source>
</evidence>
<comment type="subcellular location">
    <subcellularLocation>
        <location evidence="2">Plastid</location>
        <location evidence="2">Chloroplast stroma</location>
    </subcellularLocation>
</comment>
<keyword evidence="6" id="KW-0934">Plastid</keyword>
<reference evidence="9" key="1">
    <citation type="submission" date="2022-04" db="EMBL/GenBank/DDBJ databases">
        <title>Carnegiea gigantea Genome sequencing and assembly v2.</title>
        <authorList>
            <person name="Copetti D."/>
            <person name="Sanderson M.J."/>
            <person name="Burquez A."/>
            <person name="Wojciechowski M.F."/>
        </authorList>
    </citation>
    <scope>NUCLEOTIDE SEQUENCE</scope>
    <source>
        <strain evidence="9">SGP5-SGP5p</strain>
        <tissue evidence="9">Aerial part</tissue>
    </source>
</reference>
<protein>
    <recommendedName>
        <fullName evidence="4">Protein Ycf2</fullName>
    </recommendedName>
</protein>
<evidence type="ECO:0000313" key="9">
    <source>
        <dbReference type="EMBL" id="KAJ8425438.1"/>
    </source>
</evidence>
<keyword evidence="10" id="KW-1185">Reference proteome</keyword>
<organism evidence="9 10">
    <name type="scientific">Carnegiea gigantea</name>
    <dbReference type="NCBI Taxonomy" id="171969"/>
    <lineage>
        <taxon>Eukaryota</taxon>
        <taxon>Viridiplantae</taxon>
        <taxon>Streptophyta</taxon>
        <taxon>Embryophyta</taxon>
        <taxon>Tracheophyta</taxon>
        <taxon>Spermatophyta</taxon>
        <taxon>Magnoliopsida</taxon>
        <taxon>eudicotyledons</taxon>
        <taxon>Gunneridae</taxon>
        <taxon>Pentapetalae</taxon>
        <taxon>Caryophyllales</taxon>
        <taxon>Cactineae</taxon>
        <taxon>Cactaceae</taxon>
        <taxon>Cactoideae</taxon>
        <taxon>Echinocereeae</taxon>
        <taxon>Carnegiea</taxon>
    </lineage>
</organism>
<comment type="similarity">
    <text evidence="3">Belongs to the Ycf2 family.</text>
</comment>
<dbReference type="GO" id="GO:0009570">
    <property type="term" value="C:chloroplast stroma"/>
    <property type="evidence" value="ECO:0007669"/>
    <property type="project" value="UniProtKB-SubCell"/>
</dbReference>
<keyword evidence="8" id="KW-0067">ATP-binding</keyword>
<comment type="function">
    <text evidence="1">Probable ATPase of unknown function. Its presence in a non-photosynthetic plant (Epifagus virginiana) and experiments in tobacco indicate that it has an essential function which is probably not related to photosynthesis.</text>
</comment>
<evidence type="ECO:0000256" key="2">
    <source>
        <dbReference type="ARBA" id="ARBA00004470"/>
    </source>
</evidence>
<evidence type="ECO:0000256" key="7">
    <source>
        <dbReference type="ARBA" id="ARBA00022741"/>
    </source>
</evidence>
<evidence type="ECO:0000256" key="5">
    <source>
        <dbReference type="ARBA" id="ARBA00022528"/>
    </source>
</evidence>
<comment type="caution">
    <text evidence="9">The sequence shown here is derived from an EMBL/GenBank/DDBJ whole genome shotgun (WGS) entry which is preliminary data.</text>
</comment>
<keyword evidence="7" id="KW-0547">Nucleotide-binding</keyword>
<gene>
    <name evidence="9" type="ORF">Cgig2_032238</name>
</gene>
<dbReference type="EMBL" id="JAKOGI010001474">
    <property type="protein sequence ID" value="KAJ8425438.1"/>
    <property type="molecule type" value="Genomic_DNA"/>
</dbReference>
<evidence type="ECO:0000256" key="1">
    <source>
        <dbReference type="ARBA" id="ARBA00002329"/>
    </source>
</evidence>
<proteinExistence type="inferred from homology"/>
<evidence type="ECO:0000256" key="4">
    <source>
        <dbReference type="ARBA" id="ARBA00018950"/>
    </source>
</evidence>
<dbReference type="GO" id="GO:0005524">
    <property type="term" value="F:ATP binding"/>
    <property type="evidence" value="ECO:0007669"/>
    <property type="project" value="UniProtKB-KW"/>
</dbReference>
<keyword evidence="5" id="KW-0150">Chloroplast</keyword>
<evidence type="ECO:0000256" key="6">
    <source>
        <dbReference type="ARBA" id="ARBA00022640"/>
    </source>
</evidence>
<sequence length="200" mass="22667">MSPCIPWIPDIHDLHMNKSNYLSRCLLVKYISMNCERSSTNLVIASTNVPQKIKYMHEDTKASYLTTTKAFFTLSSTRGCHLEKKMFQTNGFGSITLSFNVRDLVALTNEALSISITGKKSIIDMNTIRFTLHRQTWGRALAQNVLLSHCPIDLISIYMKKESCDAVDSYLYKWYFKLGTSIKKLTILLYLLSCSAGSIA</sequence>
<dbReference type="Proteomes" id="UP001153076">
    <property type="component" value="Unassembled WGS sequence"/>
</dbReference>
<evidence type="ECO:0000313" key="10">
    <source>
        <dbReference type="Proteomes" id="UP001153076"/>
    </source>
</evidence>